<dbReference type="STRING" id="472759.Nhal_0460"/>
<evidence type="ECO:0000313" key="4">
    <source>
        <dbReference type="EMBL" id="ADE13646.1"/>
    </source>
</evidence>
<name>D5BVL8_NITHN</name>
<dbReference type="HOGENOM" id="CLU_097440_0_0_6"/>
<dbReference type="EMBL" id="CP001798">
    <property type="protein sequence ID" value="ADE13646.1"/>
    <property type="molecule type" value="Genomic_DNA"/>
</dbReference>
<dbReference type="GO" id="GO:0016020">
    <property type="term" value="C:membrane"/>
    <property type="evidence" value="ECO:0007669"/>
    <property type="project" value="InterPro"/>
</dbReference>
<accession>D5BVL8</accession>
<dbReference type="GO" id="GO:0016780">
    <property type="term" value="F:phosphotransferase activity, for other substituted phosphate groups"/>
    <property type="evidence" value="ECO:0007669"/>
    <property type="project" value="InterPro"/>
</dbReference>
<proteinExistence type="inferred from homology"/>
<keyword evidence="1 2" id="KW-0808">Transferase</keyword>
<evidence type="ECO:0000256" key="1">
    <source>
        <dbReference type="ARBA" id="ARBA00022679"/>
    </source>
</evidence>
<feature type="transmembrane region" description="Helical" evidence="3">
    <location>
        <begin position="177"/>
        <end position="200"/>
    </location>
</feature>
<dbReference type="PROSITE" id="PS00379">
    <property type="entry name" value="CDP_ALCOHOL_P_TRANSF"/>
    <property type="match status" value="1"/>
</dbReference>
<dbReference type="InterPro" id="IPR000462">
    <property type="entry name" value="CDP-OH_P_trans"/>
</dbReference>
<keyword evidence="3" id="KW-0472">Membrane</keyword>
<feature type="transmembrane region" description="Helical" evidence="3">
    <location>
        <begin position="90"/>
        <end position="108"/>
    </location>
</feature>
<comment type="similarity">
    <text evidence="2">Belongs to the CDP-alcohol phosphatidyltransferase class-I family.</text>
</comment>
<gene>
    <name evidence="4" type="ordered locus">Nhal_0460</name>
</gene>
<dbReference type="eggNOG" id="COG0558">
    <property type="taxonomic scope" value="Bacteria"/>
</dbReference>
<keyword evidence="5" id="KW-1185">Reference proteome</keyword>
<dbReference type="Pfam" id="PF01066">
    <property type="entry name" value="CDP-OH_P_transf"/>
    <property type="match status" value="1"/>
</dbReference>
<keyword evidence="3" id="KW-0812">Transmembrane</keyword>
<evidence type="ECO:0000256" key="2">
    <source>
        <dbReference type="RuleBase" id="RU003750"/>
    </source>
</evidence>
<sequence length="206" mass="22575">MSKTDLRNVMTNTPWDARLAALIVRPLCNSWVTPNHLTTLRLVTGLGAALCFGSGEWLNLAAWLWVMSTFLDHTDGELARMSGKQSRGGHFYDLVTDAVATIGLFIGIGWGLTSSHLGEWTPLMGGVAGIAIAIIFHFRNEIEQQSGKVATKQPGFAGFEPEDTLYLLPLITWLDGLILFLLAATLITPIIAIVVGWQYLTQPHKM</sequence>
<keyword evidence="3" id="KW-1133">Transmembrane helix</keyword>
<reference evidence="5" key="1">
    <citation type="submission" date="2010-04" db="EMBL/GenBank/DDBJ databases">
        <title>Complete genome sequence of Nitrosococcus halophilus Nc4, a salt-adapted, aerobic obligate ammonia-oxidizing sulfur purple bacterium.</title>
        <authorList>
            <consortium name="US DOE Joint Genome Institute"/>
            <person name="Campbell M.A."/>
            <person name="Malfatti S.A."/>
            <person name="Chain P.S.G."/>
            <person name="Heidelberg J.F."/>
            <person name="Ward B.B."/>
            <person name="Klotz M.G."/>
        </authorList>
    </citation>
    <scope>NUCLEOTIDE SEQUENCE [LARGE SCALE GENOMIC DNA]</scope>
    <source>
        <strain evidence="5">Nc4</strain>
    </source>
</reference>
<dbReference type="Proteomes" id="UP000001844">
    <property type="component" value="Chromosome"/>
</dbReference>
<feature type="transmembrane region" description="Helical" evidence="3">
    <location>
        <begin position="120"/>
        <end position="138"/>
    </location>
</feature>
<dbReference type="InterPro" id="IPR048254">
    <property type="entry name" value="CDP_ALCOHOL_P_TRANSF_CS"/>
</dbReference>
<organism evidence="4 5">
    <name type="scientific">Nitrosococcus halophilus (strain Nc4)</name>
    <dbReference type="NCBI Taxonomy" id="472759"/>
    <lineage>
        <taxon>Bacteria</taxon>
        <taxon>Pseudomonadati</taxon>
        <taxon>Pseudomonadota</taxon>
        <taxon>Gammaproteobacteria</taxon>
        <taxon>Chromatiales</taxon>
        <taxon>Chromatiaceae</taxon>
        <taxon>Nitrosococcus</taxon>
    </lineage>
</organism>
<dbReference type="GO" id="GO:0008654">
    <property type="term" value="P:phospholipid biosynthetic process"/>
    <property type="evidence" value="ECO:0007669"/>
    <property type="project" value="InterPro"/>
</dbReference>
<dbReference type="AlphaFoldDB" id="D5BVL8"/>
<evidence type="ECO:0000313" key="5">
    <source>
        <dbReference type="Proteomes" id="UP000001844"/>
    </source>
</evidence>
<dbReference type="InterPro" id="IPR043130">
    <property type="entry name" value="CDP-OH_PTrfase_TM_dom"/>
</dbReference>
<dbReference type="KEGG" id="nhl:Nhal_0460"/>
<evidence type="ECO:0000256" key="3">
    <source>
        <dbReference type="SAM" id="Phobius"/>
    </source>
</evidence>
<protein>
    <submittedName>
        <fullName evidence="4">CDP-alcohol phosphatidyltransferase</fullName>
    </submittedName>
</protein>
<dbReference type="RefSeq" id="WP_013031541.1">
    <property type="nucleotide sequence ID" value="NC_013960.1"/>
</dbReference>
<dbReference type="Gene3D" id="1.20.120.1760">
    <property type="match status" value="1"/>
</dbReference>